<sequence>MKYSYFEAKRREMKCINIFSRKKNYAFEVEFKNLNNEFYGTETIEKTITNKKTLIKNINSIKEKMLKKLEITEYEDIVFCYRYFNFYPKHYTRNIKFLIIIPIIKLKENYYKTNAFFNEFEYKKEGEMFYEYYDFDELQDIIQKYKYKKFDAEKIASEIVFDLIDDSNMALWNYEIENIDKGMDFKFYE</sequence>
<proteinExistence type="predicted"/>
<gene>
    <name evidence="1" type="ORF">CBG54_06170</name>
</gene>
<evidence type="ECO:0000313" key="1">
    <source>
        <dbReference type="EMBL" id="PHI06648.1"/>
    </source>
</evidence>
<protein>
    <submittedName>
        <fullName evidence="1">Uncharacterized protein</fullName>
    </submittedName>
</protein>
<reference evidence="1 2" key="1">
    <citation type="submission" date="2017-06" db="EMBL/GenBank/DDBJ databases">
        <title>Draft genome sequence of Fusobacterium nucleatum subsp. polymorphum KCOM 1271 (=ChDC F305).</title>
        <authorList>
            <person name="Kook J.-K."/>
            <person name="Park S.-N."/>
            <person name="Lim Y.K."/>
            <person name="Roh H."/>
        </authorList>
    </citation>
    <scope>NUCLEOTIDE SEQUENCE [LARGE SCALE GENOMIC DNA]</scope>
    <source>
        <strain evidence="2">KCOM 1271 (ChDC F305)</strain>
    </source>
</reference>
<dbReference type="EMBL" id="NIRN01000001">
    <property type="protein sequence ID" value="PHI06648.1"/>
    <property type="molecule type" value="Genomic_DNA"/>
</dbReference>
<dbReference type="Proteomes" id="UP000224182">
    <property type="component" value="Unassembled WGS sequence"/>
</dbReference>
<accession>A0A2C6BM09</accession>
<dbReference type="AlphaFoldDB" id="A0A2C6BM09"/>
<evidence type="ECO:0000313" key="2">
    <source>
        <dbReference type="Proteomes" id="UP000224182"/>
    </source>
</evidence>
<organism evidence="1 2">
    <name type="scientific">Fusobacterium nucleatum subsp. polymorphum</name>
    <name type="common">Fusobacterium polymorphum</name>
    <dbReference type="NCBI Taxonomy" id="76857"/>
    <lineage>
        <taxon>Bacteria</taxon>
        <taxon>Fusobacteriati</taxon>
        <taxon>Fusobacteriota</taxon>
        <taxon>Fusobacteriia</taxon>
        <taxon>Fusobacteriales</taxon>
        <taxon>Fusobacteriaceae</taxon>
        <taxon>Fusobacterium</taxon>
    </lineage>
</organism>
<dbReference type="RefSeq" id="WP_098974426.1">
    <property type="nucleotide sequence ID" value="NZ_CP077115.1"/>
</dbReference>
<comment type="caution">
    <text evidence="1">The sequence shown here is derived from an EMBL/GenBank/DDBJ whole genome shotgun (WGS) entry which is preliminary data.</text>
</comment>
<name>A0A2C6BM09_FUSNP</name>